<dbReference type="EMBL" id="CP093343">
    <property type="protein sequence ID" value="WOG81156.1"/>
    <property type="molecule type" value="Genomic_DNA"/>
</dbReference>
<keyword evidence="3" id="KW-0378">Hydrolase</keyword>
<protein>
    <recommendedName>
        <fullName evidence="5">PPPDE domain-containing protein</fullName>
    </recommendedName>
</protein>
<evidence type="ECO:0000256" key="2">
    <source>
        <dbReference type="ARBA" id="ARBA00022670"/>
    </source>
</evidence>
<evidence type="ECO:0000313" key="6">
    <source>
        <dbReference type="EMBL" id="KZN07863.1"/>
    </source>
</evidence>
<dbReference type="OrthoDB" id="21221at2759"/>
<dbReference type="Pfam" id="PF05903">
    <property type="entry name" value="Peptidase_C97"/>
    <property type="match status" value="1"/>
</dbReference>
<feature type="compositionally biased region" description="Polar residues" evidence="4">
    <location>
        <begin position="194"/>
        <end position="206"/>
    </location>
</feature>
<accession>A0A162AYZ9</accession>
<sequence>MAEEGHKVSLNVYDLSQGMARQFSMTLLGKPIEGIWHTGVVVYGNEYYFSGGLEHSPAGATPYGTPLRVIDLGITHVPKDVFEMYLQEISPQYTAESYNLLKHNCNNFSNEVAQFLVGATIPDYILNLPNEVMNSPMSPLILPMIERLEQTMKVGAVPQAPEFKEQILFPDKETTSTKVGHDPLGINKKEGESKSSGTTKDNNNPGQAKAPGLGDARGKLQEEIASEFAAIMASGTLGASEAAVLATRRVMEKYGSTKSTQS</sequence>
<evidence type="ECO:0000313" key="8">
    <source>
        <dbReference type="Proteomes" id="UP000077755"/>
    </source>
</evidence>
<feature type="compositionally biased region" description="Basic and acidic residues" evidence="4">
    <location>
        <begin position="168"/>
        <end position="193"/>
    </location>
</feature>
<dbReference type="GO" id="GO:0008233">
    <property type="term" value="F:peptidase activity"/>
    <property type="evidence" value="ECO:0007669"/>
    <property type="project" value="UniProtKB-KW"/>
</dbReference>
<evidence type="ECO:0000256" key="3">
    <source>
        <dbReference type="ARBA" id="ARBA00022801"/>
    </source>
</evidence>
<dbReference type="SMART" id="SM01179">
    <property type="entry name" value="DUF862"/>
    <property type="match status" value="1"/>
</dbReference>
<dbReference type="OMA" id="PRYTHET"/>
<evidence type="ECO:0000256" key="4">
    <source>
        <dbReference type="SAM" id="MobiDB-lite"/>
    </source>
</evidence>
<dbReference type="AlphaFoldDB" id="A0A162AYZ9"/>
<evidence type="ECO:0000259" key="5">
    <source>
        <dbReference type="PROSITE" id="PS51858"/>
    </source>
</evidence>
<keyword evidence="2" id="KW-0645">Protease</keyword>
<dbReference type="InterPro" id="IPR042266">
    <property type="entry name" value="PPPDE_sf"/>
</dbReference>
<organism evidence="6">
    <name type="scientific">Daucus carota subsp. sativus</name>
    <name type="common">Carrot</name>
    <dbReference type="NCBI Taxonomy" id="79200"/>
    <lineage>
        <taxon>Eukaryota</taxon>
        <taxon>Viridiplantae</taxon>
        <taxon>Streptophyta</taxon>
        <taxon>Embryophyta</taxon>
        <taxon>Tracheophyta</taxon>
        <taxon>Spermatophyta</taxon>
        <taxon>Magnoliopsida</taxon>
        <taxon>eudicotyledons</taxon>
        <taxon>Gunneridae</taxon>
        <taxon>Pentapetalae</taxon>
        <taxon>asterids</taxon>
        <taxon>campanulids</taxon>
        <taxon>Apiales</taxon>
        <taxon>Apiaceae</taxon>
        <taxon>Apioideae</taxon>
        <taxon>Scandiceae</taxon>
        <taxon>Daucinae</taxon>
        <taxon>Daucus</taxon>
        <taxon>Daucus sect. Daucus</taxon>
    </lineage>
</organism>
<dbReference type="Proteomes" id="UP000077755">
    <property type="component" value="Chromosome 1"/>
</dbReference>
<dbReference type="PROSITE" id="PS51858">
    <property type="entry name" value="PPPDE"/>
    <property type="match status" value="1"/>
</dbReference>
<keyword evidence="8" id="KW-1185">Reference proteome</keyword>
<reference evidence="7" key="2">
    <citation type="submission" date="2022-03" db="EMBL/GenBank/DDBJ databases">
        <title>Draft title - Genomic analysis of global carrot germplasm unveils the trajectory of domestication and the origin of high carotenoid orange carrot.</title>
        <authorList>
            <person name="Iorizzo M."/>
            <person name="Ellison S."/>
            <person name="Senalik D."/>
            <person name="Macko-Podgorni A."/>
            <person name="Grzebelus D."/>
            <person name="Bostan H."/>
            <person name="Rolling W."/>
            <person name="Curaba J."/>
            <person name="Simon P."/>
        </authorList>
    </citation>
    <scope>NUCLEOTIDE SEQUENCE</scope>
    <source>
        <tissue evidence="7">Leaf</tissue>
    </source>
</reference>
<dbReference type="Gene3D" id="3.90.1720.30">
    <property type="entry name" value="PPPDE domains"/>
    <property type="match status" value="1"/>
</dbReference>
<dbReference type="PANTHER" id="PTHR12378:SF7">
    <property type="entry name" value="DESUMOYLATING ISOPEPTIDASE 1"/>
    <property type="match status" value="1"/>
</dbReference>
<dbReference type="EMBL" id="LNRQ01000001">
    <property type="protein sequence ID" value="KZN07863.1"/>
    <property type="molecule type" value="Genomic_DNA"/>
</dbReference>
<evidence type="ECO:0000256" key="1">
    <source>
        <dbReference type="ARBA" id="ARBA00008140"/>
    </source>
</evidence>
<comment type="similarity">
    <text evidence="1">Belongs to the DeSI family.</text>
</comment>
<dbReference type="GO" id="GO:0006508">
    <property type="term" value="P:proteolysis"/>
    <property type="evidence" value="ECO:0007669"/>
    <property type="project" value="UniProtKB-KW"/>
</dbReference>
<dbReference type="InterPro" id="IPR008580">
    <property type="entry name" value="PPPDE_dom"/>
</dbReference>
<reference evidence="6" key="1">
    <citation type="journal article" date="2016" name="Nat. Genet.">
        <title>A high-quality carrot genome assembly provides new insights into carotenoid accumulation and asterid genome evolution.</title>
        <authorList>
            <person name="Iorizzo M."/>
            <person name="Ellison S."/>
            <person name="Senalik D."/>
            <person name="Zeng P."/>
            <person name="Satapoomin P."/>
            <person name="Huang J."/>
            <person name="Bowman M."/>
            <person name="Iovene M."/>
            <person name="Sanseverino W."/>
            <person name="Cavagnaro P."/>
            <person name="Yildiz M."/>
            <person name="Macko-Podgorni A."/>
            <person name="Moranska E."/>
            <person name="Grzebelus E."/>
            <person name="Grzebelus D."/>
            <person name="Ashrafi H."/>
            <person name="Zheng Z."/>
            <person name="Cheng S."/>
            <person name="Spooner D."/>
            <person name="Van Deynze A."/>
            <person name="Simon P."/>
        </authorList>
    </citation>
    <scope>NUCLEOTIDE SEQUENCE [LARGE SCALE GENOMIC DNA]</scope>
    <source>
        <tissue evidence="6">Leaf</tissue>
    </source>
</reference>
<feature type="region of interest" description="Disordered" evidence="4">
    <location>
        <begin position="168"/>
        <end position="219"/>
    </location>
</feature>
<feature type="domain" description="PPPDE" evidence="5">
    <location>
        <begin position="6"/>
        <end position="146"/>
    </location>
</feature>
<dbReference type="GO" id="GO:0070646">
    <property type="term" value="P:protein modification by small protein removal"/>
    <property type="evidence" value="ECO:0007669"/>
    <property type="project" value="TreeGrafter"/>
</dbReference>
<dbReference type="KEGG" id="dcr:108215839"/>
<dbReference type="STRING" id="79200.A0A162AYZ9"/>
<gene>
    <name evidence="6" type="ORF">DCAR_000532</name>
    <name evidence="7" type="ORF">DCAR_0100301</name>
</gene>
<dbReference type="PANTHER" id="PTHR12378">
    <property type="entry name" value="DESUMOYLATING ISOPEPTIDASE"/>
    <property type="match status" value="1"/>
</dbReference>
<evidence type="ECO:0000313" key="7">
    <source>
        <dbReference type="EMBL" id="WOG81156.1"/>
    </source>
</evidence>
<name>A0A162AYZ9_DAUCS</name>
<dbReference type="Gramene" id="KZN07863">
    <property type="protein sequence ID" value="KZN07863"/>
    <property type="gene ID" value="DCAR_000532"/>
</dbReference>
<proteinExistence type="inferred from homology"/>